<evidence type="ECO:0000256" key="2">
    <source>
        <dbReference type="ARBA" id="ARBA00022448"/>
    </source>
</evidence>
<dbReference type="InterPro" id="IPR003439">
    <property type="entry name" value="ABC_transporter-like_ATP-bd"/>
</dbReference>
<dbReference type="PANTHER" id="PTHR43335:SF2">
    <property type="entry name" value="ABC TRANSPORTER, ATP-BINDING PROTEIN"/>
    <property type="match status" value="1"/>
</dbReference>
<dbReference type="Proteomes" id="UP001500653">
    <property type="component" value="Unassembled WGS sequence"/>
</dbReference>
<dbReference type="GO" id="GO:0005524">
    <property type="term" value="F:ATP binding"/>
    <property type="evidence" value="ECO:0007669"/>
    <property type="project" value="UniProtKB-KW"/>
</dbReference>
<dbReference type="RefSeq" id="WP_253863871.1">
    <property type="nucleotide sequence ID" value="NZ_BAAALN010000005.1"/>
</dbReference>
<dbReference type="SMART" id="SM00382">
    <property type="entry name" value="AAA"/>
    <property type="match status" value="1"/>
</dbReference>
<proteinExistence type="inferred from homology"/>
<accession>A0ABN1W2F3</accession>
<keyword evidence="4 6" id="KW-0067">ATP-binding</keyword>
<organism evidence="6 7">
    <name type="scientific">Prauserella halophila</name>
    <dbReference type="NCBI Taxonomy" id="185641"/>
    <lineage>
        <taxon>Bacteria</taxon>
        <taxon>Bacillati</taxon>
        <taxon>Actinomycetota</taxon>
        <taxon>Actinomycetes</taxon>
        <taxon>Pseudonocardiales</taxon>
        <taxon>Pseudonocardiaceae</taxon>
        <taxon>Prauserella</taxon>
    </lineage>
</organism>
<dbReference type="PANTHER" id="PTHR43335">
    <property type="entry name" value="ABC TRANSPORTER, ATP-BINDING PROTEIN"/>
    <property type="match status" value="1"/>
</dbReference>
<comment type="caution">
    <text evidence="6">The sequence shown here is derived from an EMBL/GenBank/DDBJ whole genome shotgun (WGS) entry which is preliminary data.</text>
</comment>
<feature type="domain" description="ABC transporter" evidence="5">
    <location>
        <begin position="3"/>
        <end position="235"/>
    </location>
</feature>
<dbReference type="InterPro" id="IPR003593">
    <property type="entry name" value="AAA+_ATPase"/>
</dbReference>
<evidence type="ECO:0000256" key="1">
    <source>
        <dbReference type="ARBA" id="ARBA00005417"/>
    </source>
</evidence>
<protein>
    <submittedName>
        <fullName evidence="6">ABC transporter ATP-binding protein</fullName>
    </submittedName>
</protein>
<evidence type="ECO:0000313" key="7">
    <source>
        <dbReference type="Proteomes" id="UP001500653"/>
    </source>
</evidence>
<dbReference type="Pfam" id="PF00005">
    <property type="entry name" value="ABC_tran"/>
    <property type="match status" value="1"/>
</dbReference>
<evidence type="ECO:0000256" key="4">
    <source>
        <dbReference type="ARBA" id="ARBA00022840"/>
    </source>
</evidence>
<evidence type="ECO:0000256" key="3">
    <source>
        <dbReference type="ARBA" id="ARBA00022741"/>
    </source>
</evidence>
<keyword evidence="3" id="KW-0547">Nucleotide-binding</keyword>
<gene>
    <name evidence="6" type="ORF">GCM10009676_13320</name>
</gene>
<dbReference type="SUPFAM" id="SSF52540">
    <property type="entry name" value="P-loop containing nucleoside triphosphate hydrolases"/>
    <property type="match status" value="1"/>
</dbReference>
<dbReference type="Gene3D" id="3.40.50.300">
    <property type="entry name" value="P-loop containing nucleotide triphosphate hydrolases"/>
    <property type="match status" value="1"/>
</dbReference>
<dbReference type="InterPro" id="IPR027417">
    <property type="entry name" value="P-loop_NTPase"/>
</dbReference>
<comment type="similarity">
    <text evidence="1">Belongs to the ABC transporter superfamily.</text>
</comment>
<reference evidence="6 7" key="1">
    <citation type="journal article" date="2019" name="Int. J. Syst. Evol. Microbiol.">
        <title>The Global Catalogue of Microorganisms (GCM) 10K type strain sequencing project: providing services to taxonomists for standard genome sequencing and annotation.</title>
        <authorList>
            <consortium name="The Broad Institute Genomics Platform"/>
            <consortium name="The Broad Institute Genome Sequencing Center for Infectious Disease"/>
            <person name="Wu L."/>
            <person name="Ma J."/>
        </authorList>
    </citation>
    <scope>NUCLEOTIDE SEQUENCE [LARGE SCALE GENOMIC DNA]</scope>
    <source>
        <strain evidence="6 7">JCM 13023</strain>
    </source>
</reference>
<keyword evidence="7" id="KW-1185">Reference proteome</keyword>
<sequence length="294" mass="30788">MEIALSGVTKTYRGGKRVFDGLDLEIGEGMIGLLGANGAGKTTLMRMLTTVLKPTSGRILVGGHDVTTRTGARAVKHILGYLPQELALYPELTGAEFLDYIALLKGIGSKAERRRQTGDLLDQVGLAELAGERISTYSGGMKRRLGIAQALLGDPDLLIVDEPTAGLDPHERMRFRSLLASLSGLRIVLLSTHILDDVAQSCPDVAVLAGGRLAYHGSTSGLTSAAAGHTYHVPPGVAVPPEATVVNAVTQTGSTDYRVVSPAPVPGARLVDPSLEDGYVALLQNDSEDSAVAS</sequence>
<dbReference type="EMBL" id="BAAALN010000005">
    <property type="protein sequence ID" value="GAA1231635.1"/>
    <property type="molecule type" value="Genomic_DNA"/>
</dbReference>
<evidence type="ECO:0000259" key="5">
    <source>
        <dbReference type="PROSITE" id="PS50893"/>
    </source>
</evidence>
<evidence type="ECO:0000313" key="6">
    <source>
        <dbReference type="EMBL" id="GAA1231635.1"/>
    </source>
</evidence>
<keyword evidence="2" id="KW-0813">Transport</keyword>
<name>A0ABN1W2F3_9PSEU</name>
<dbReference type="PROSITE" id="PS50893">
    <property type="entry name" value="ABC_TRANSPORTER_2"/>
    <property type="match status" value="1"/>
</dbReference>
<dbReference type="InterPro" id="IPR017871">
    <property type="entry name" value="ABC_transporter-like_CS"/>
</dbReference>
<dbReference type="PROSITE" id="PS00211">
    <property type="entry name" value="ABC_TRANSPORTER_1"/>
    <property type="match status" value="1"/>
</dbReference>